<keyword evidence="9" id="KW-1185">Reference proteome</keyword>
<evidence type="ECO:0000256" key="4">
    <source>
        <dbReference type="ARBA" id="ARBA00022989"/>
    </source>
</evidence>
<dbReference type="AlphaFoldDB" id="A0ABD0PZX0"/>
<proteinExistence type="predicted"/>
<name>A0ABD0PZX0_CIRMR</name>
<evidence type="ECO:0000313" key="8">
    <source>
        <dbReference type="EMBL" id="KAL0179578.1"/>
    </source>
</evidence>
<feature type="transmembrane region" description="Helical" evidence="6">
    <location>
        <begin position="93"/>
        <end position="116"/>
    </location>
</feature>
<keyword evidence="5 6" id="KW-0472">Membrane</keyword>
<comment type="caution">
    <text evidence="8">The sequence shown here is derived from an EMBL/GenBank/DDBJ whole genome shotgun (WGS) entry which is preliminary data.</text>
</comment>
<dbReference type="PANTHER" id="PTHR46730:SF2">
    <property type="entry name" value="POLYCYSTIN-1 ISOFORM X1"/>
    <property type="match status" value="1"/>
</dbReference>
<reference evidence="8 9" key="1">
    <citation type="submission" date="2024-05" db="EMBL/GenBank/DDBJ databases">
        <title>Genome sequencing and assembly of Indian major carp, Cirrhinus mrigala (Hamilton, 1822).</title>
        <authorList>
            <person name="Mohindra V."/>
            <person name="Chowdhury L.M."/>
            <person name="Lal K."/>
            <person name="Jena J.K."/>
        </authorList>
    </citation>
    <scope>NUCLEOTIDE SEQUENCE [LARGE SCALE GENOMIC DNA]</scope>
    <source>
        <strain evidence="8">CM1030</strain>
        <tissue evidence="8">Blood</tissue>
    </source>
</reference>
<evidence type="ECO:0000256" key="5">
    <source>
        <dbReference type="ARBA" id="ARBA00023136"/>
    </source>
</evidence>
<dbReference type="EMBL" id="JAMKFB020000012">
    <property type="protein sequence ID" value="KAL0179578.1"/>
    <property type="molecule type" value="Genomic_DNA"/>
</dbReference>
<dbReference type="PANTHER" id="PTHR46730">
    <property type="entry name" value="POLYCYSTIN-1"/>
    <property type="match status" value="1"/>
</dbReference>
<feature type="non-terminal residue" evidence="8">
    <location>
        <position position="153"/>
    </location>
</feature>
<feature type="transmembrane region" description="Helical" evidence="6">
    <location>
        <begin position="52"/>
        <end position="73"/>
    </location>
</feature>
<evidence type="ECO:0000256" key="3">
    <source>
        <dbReference type="ARBA" id="ARBA00022737"/>
    </source>
</evidence>
<keyword evidence="2 6" id="KW-0812">Transmembrane</keyword>
<feature type="domain" description="Polycystin cation channel PKD1/PKD2" evidence="7">
    <location>
        <begin position="55"/>
        <end position="153"/>
    </location>
</feature>
<keyword evidence="4 6" id="KW-1133">Transmembrane helix</keyword>
<feature type="non-terminal residue" evidence="8">
    <location>
        <position position="1"/>
    </location>
</feature>
<evidence type="ECO:0000256" key="2">
    <source>
        <dbReference type="ARBA" id="ARBA00022692"/>
    </source>
</evidence>
<comment type="subcellular location">
    <subcellularLocation>
        <location evidence="1">Membrane</location>
        <topology evidence="1">Multi-pass membrane protein</topology>
    </subcellularLocation>
</comment>
<sequence length="153" mass="17337">TQAVLIEFTHYHKQTGILAPVSILLDQTHTGRILSFISIQPFHISPLFGPDLYVTLTVLLLLFALCFVGAEVWALIRKPSQYLRQGWRWFQPLLALLTLAAAVLRLYFLYTTIAYISRHRSRPSSFADFHSAATLARKSNQLSAILLTLLVLK</sequence>
<dbReference type="InterPro" id="IPR013122">
    <property type="entry name" value="PKD1_2_channel"/>
</dbReference>
<keyword evidence="3" id="KW-0677">Repeat</keyword>
<dbReference type="GO" id="GO:0016020">
    <property type="term" value="C:membrane"/>
    <property type="evidence" value="ECO:0007669"/>
    <property type="project" value="UniProtKB-SubCell"/>
</dbReference>
<gene>
    <name evidence="8" type="ORF">M9458_025020</name>
</gene>
<evidence type="ECO:0000256" key="6">
    <source>
        <dbReference type="SAM" id="Phobius"/>
    </source>
</evidence>
<dbReference type="Pfam" id="PF08016">
    <property type="entry name" value="PKD_channel"/>
    <property type="match status" value="1"/>
</dbReference>
<organism evidence="8 9">
    <name type="scientific">Cirrhinus mrigala</name>
    <name type="common">Mrigala</name>
    <dbReference type="NCBI Taxonomy" id="683832"/>
    <lineage>
        <taxon>Eukaryota</taxon>
        <taxon>Metazoa</taxon>
        <taxon>Chordata</taxon>
        <taxon>Craniata</taxon>
        <taxon>Vertebrata</taxon>
        <taxon>Euteleostomi</taxon>
        <taxon>Actinopterygii</taxon>
        <taxon>Neopterygii</taxon>
        <taxon>Teleostei</taxon>
        <taxon>Ostariophysi</taxon>
        <taxon>Cypriniformes</taxon>
        <taxon>Cyprinidae</taxon>
        <taxon>Labeoninae</taxon>
        <taxon>Labeonini</taxon>
        <taxon>Cirrhinus</taxon>
    </lineage>
</organism>
<protein>
    <recommendedName>
        <fullName evidence="7">Polycystin cation channel PKD1/PKD2 domain-containing protein</fullName>
    </recommendedName>
</protein>
<accession>A0ABD0PZX0</accession>
<evidence type="ECO:0000256" key="1">
    <source>
        <dbReference type="ARBA" id="ARBA00004141"/>
    </source>
</evidence>
<evidence type="ECO:0000259" key="7">
    <source>
        <dbReference type="Pfam" id="PF08016"/>
    </source>
</evidence>
<dbReference type="Proteomes" id="UP001529510">
    <property type="component" value="Unassembled WGS sequence"/>
</dbReference>
<evidence type="ECO:0000313" key="9">
    <source>
        <dbReference type="Proteomes" id="UP001529510"/>
    </source>
</evidence>